<evidence type="ECO:0000313" key="2">
    <source>
        <dbReference type="EMBL" id="MBC8558566.1"/>
    </source>
</evidence>
<dbReference type="AlphaFoldDB" id="A0A926E3K3"/>
<evidence type="ECO:0000313" key="3">
    <source>
        <dbReference type="Proteomes" id="UP000610760"/>
    </source>
</evidence>
<protein>
    <submittedName>
        <fullName evidence="2">ASCH domain-containing protein</fullName>
    </submittedName>
</protein>
<accession>A0A926E3K3</accession>
<keyword evidence="3" id="KW-1185">Reference proteome</keyword>
<dbReference type="SMART" id="SM01022">
    <property type="entry name" value="ASCH"/>
    <property type="match status" value="1"/>
</dbReference>
<dbReference type="CDD" id="cd06555">
    <property type="entry name" value="ASCH_PF0470_like"/>
    <property type="match status" value="1"/>
</dbReference>
<name>A0A926E3K3_9FIRM</name>
<dbReference type="InterPro" id="IPR007374">
    <property type="entry name" value="ASCH_domain"/>
</dbReference>
<evidence type="ECO:0000259" key="1">
    <source>
        <dbReference type="SMART" id="SM01022"/>
    </source>
</evidence>
<dbReference type="InterPro" id="IPR015947">
    <property type="entry name" value="PUA-like_sf"/>
</dbReference>
<dbReference type="InterPro" id="IPR016645">
    <property type="entry name" value="UCP016134"/>
</dbReference>
<organism evidence="2 3">
    <name type="scientific">Fumia xinanensis</name>
    <dbReference type="NCBI Taxonomy" id="2763659"/>
    <lineage>
        <taxon>Bacteria</taxon>
        <taxon>Bacillati</taxon>
        <taxon>Bacillota</taxon>
        <taxon>Clostridia</taxon>
        <taxon>Eubacteriales</taxon>
        <taxon>Oscillospiraceae</taxon>
        <taxon>Fumia</taxon>
    </lineage>
</organism>
<dbReference type="Proteomes" id="UP000610760">
    <property type="component" value="Unassembled WGS sequence"/>
</dbReference>
<sequence length="114" mass="13500">MKTIEMHLLPAPFEQIKSGKKQIEIRLYDEKRRKICVGDTIVFSKLPHKTEQLTTVVTDLSCFPTFRMLLEAFPAEQFGFENVTMEEMLEEIYEIYPCERERQWGVLSIHLKCE</sequence>
<dbReference type="PIRSF" id="PIRSF016134">
    <property type="entry name" value="UCP016134"/>
    <property type="match status" value="1"/>
</dbReference>
<dbReference type="Gene3D" id="2.30.130.30">
    <property type="entry name" value="Hypothetical protein"/>
    <property type="match status" value="1"/>
</dbReference>
<comment type="caution">
    <text evidence="2">The sequence shown here is derived from an EMBL/GenBank/DDBJ whole genome shotgun (WGS) entry which is preliminary data.</text>
</comment>
<dbReference type="SUPFAM" id="SSF88697">
    <property type="entry name" value="PUA domain-like"/>
    <property type="match status" value="1"/>
</dbReference>
<feature type="domain" description="ASCH" evidence="1">
    <location>
        <begin position="6"/>
        <end position="114"/>
    </location>
</feature>
<gene>
    <name evidence="2" type="ORF">H8710_00650</name>
</gene>
<dbReference type="Pfam" id="PF04266">
    <property type="entry name" value="ASCH"/>
    <property type="match status" value="1"/>
</dbReference>
<dbReference type="EMBL" id="JACRSV010000001">
    <property type="protein sequence ID" value="MBC8558566.1"/>
    <property type="molecule type" value="Genomic_DNA"/>
</dbReference>
<proteinExistence type="predicted"/>
<reference evidence="2" key="1">
    <citation type="submission" date="2020-08" db="EMBL/GenBank/DDBJ databases">
        <title>Genome public.</title>
        <authorList>
            <person name="Liu C."/>
            <person name="Sun Q."/>
        </authorList>
    </citation>
    <scope>NUCLEOTIDE SEQUENCE</scope>
    <source>
        <strain evidence="2">NSJ-33</strain>
    </source>
</reference>